<evidence type="ECO:0000256" key="1">
    <source>
        <dbReference type="SAM" id="Coils"/>
    </source>
</evidence>
<feature type="coiled-coil region" evidence="1">
    <location>
        <begin position="579"/>
        <end position="626"/>
    </location>
</feature>
<dbReference type="InterPro" id="IPR003395">
    <property type="entry name" value="RecF/RecN/SMC_N"/>
</dbReference>
<dbReference type="Proteomes" id="UP000705283">
    <property type="component" value="Unassembled WGS sequence"/>
</dbReference>
<gene>
    <name evidence="3" type="ORF">ITX54_08400</name>
</gene>
<dbReference type="Pfam" id="PF02463">
    <property type="entry name" value="SMC_N"/>
    <property type="match status" value="1"/>
</dbReference>
<protein>
    <submittedName>
        <fullName evidence="3">AAA family ATPase</fullName>
    </submittedName>
</protein>
<dbReference type="EMBL" id="JADMKS010000003">
    <property type="protein sequence ID" value="MBF6636674.1"/>
    <property type="molecule type" value="Genomic_DNA"/>
</dbReference>
<dbReference type="Gene3D" id="3.40.50.300">
    <property type="entry name" value="P-loop containing nucleotide triphosphate hydrolases"/>
    <property type="match status" value="2"/>
</dbReference>
<dbReference type="SUPFAM" id="SSF52540">
    <property type="entry name" value="P-loop containing nucleoside triphosphate hydrolases"/>
    <property type="match status" value="1"/>
</dbReference>
<name>A0AA41BWB1_9GAMM</name>
<evidence type="ECO:0000313" key="4">
    <source>
        <dbReference type="Proteomes" id="UP000705283"/>
    </source>
</evidence>
<dbReference type="AlphaFoldDB" id="A0AA41BWB1"/>
<feature type="domain" description="RecF/RecN/SMC N-terminal" evidence="2">
    <location>
        <begin position="6"/>
        <end position="747"/>
    </location>
</feature>
<dbReference type="RefSeq" id="WP_194977829.1">
    <property type="nucleotide sequence ID" value="NZ_JADMKS010000003.1"/>
</dbReference>
<dbReference type="InterPro" id="IPR027417">
    <property type="entry name" value="P-loop_NTPase"/>
</dbReference>
<dbReference type="GO" id="GO:0006302">
    <property type="term" value="P:double-strand break repair"/>
    <property type="evidence" value="ECO:0007669"/>
    <property type="project" value="TreeGrafter"/>
</dbReference>
<keyword evidence="1" id="KW-0175">Coiled coil</keyword>
<accession>A0AA41BWB1</accession>
<dbReference type="PANTHER" id="PTHR32182">
    <property type="entry name" value="DNA REPLICATION AND REPAIR PROTEIN RECF"/>
    <property type="match status" value="1"/>
</dbReference>
<reference evidence="3" key="2">
    <citation type="submission" date="2022-09" db="EMBL/GenBank/DDBJ databases">
        <title>Rouxiella aceris sp. nov., isolated from tree sap and emended description of the genus Rhouxiella.</title>
        <authorList>
            <person name="Kim I.S."/>
        </authorList>
    </citation>
    <scope>NUCLEOTIDE SEQUENCE</scope>
    <source>
        <strain evidence="3">SAP-2</strain>
    </source>
</reference>
<dbReference type="GO" id="GO:0000731">
    <property type="term" value="P:DNA synthesis involved in DNA repair"/>
    <property type="evidence" value="ECO:0007669"/>
    <property type="project" value="TreeGrafter"/>
</dbReference>
<dbReference type="PANTHER" id="PTHR32182:SF22">
    <property type="entry name" value="ATP-DEPENDENT ENDONUCLEASE, OLD FAMILY-RELATED"/>
    <property type="match status" value="1"/>
</dbReference>
<sequence length="773" mass="88984">MKNWKLSKLRINNFKAFDKVEFDFESSSLLTLEGPNGYGKTSVYDALELLFTGKIKRIEQLCETIMPGGVRNYSDNLFWNKKNGEEDIEISVEMSNDNNEKIYFSCRAFANDLKIIQNNKADNFSIFKLYKSDSLDSYDNSTLITQNELDEILGEKFTENYNFLNYLEQGQSSFIFANSIRQRKNAISGLMNVSELTENISLCGRVQNALTRKITGLNFIEKRDSITSQIQAINEPGTNDNNPVLYEKISTHLATPSWDVENPLFFSDIETTKVNESKISLIKNLITNKEQLRIIIDNSRIENFITRNENLLTEVIKVGHHIESYPELTQKNKTNNGINLSLGILRKKEDSITQEDIEKIKSHVKLDIIDFKKRLQLRDNYRNEIGKKNIILVNINQSRKKLTEEHQKATSLSEKNCLLCGHDWITKDLLLAAIDIKTKSLESSLDDIGKLLQTELNELNKSKDAEIQRLVETQAQLKFDKELFTSLQKSESIFEKINKVNERLLQIGISYPQAFTDTPEEIELRKQSLISLIRQQKKNELITLPEGWESVLNESFATPDDVFNIDLEQINRKEKYFLYKKSEANNLRLKALKKELKDLLDLNKAITNAKQKITTLKEQLTILNRDYSKKTIADIELTFHIYSGRLIQNYQRGLGLFIDEGNGDRLRFCTAEKSEHDATMSMSSGQLSALSLAFFLSLNKVYAKSPLVLIDDPAQSLDEINIASLSDLLRCELRNRQLILSSHEDNISSYLRFRFMRAGLSQKPFNMQSHTKQ</sequence>
<proteinExistence type="predicted"/>
<organism evidence="3 4">
    <name type="scientific">Rouxiella silvae</name>
    <dbReference type="NCBI Taxonomy" id="1646373"/>
    <lineage>
        <taxon>Bacteria</taxon>
        <taxon>Pseudomonadati</taxon>
        <taxon>Pseudomonadota</taxon>
        <taxon>Gammaproteobacteria</taxon>
        <taxon>Enterobacterales</taxon>
        <taxon>Yersiniaceae</taxon>
        <taxon>Rouxiella</taxon>
    </lineage>
</organism>
<evidence type="ECO:0000259" key="2">
    <source>
        <dbReference type="Pfam" id="PF02463"/>
    </source>
</evidence>
<reference evidence="3" key="1">
    <citation type="submission" date="2020-11" db="EMBL/GenBank/DDBJ databases">
        <authorList>
            <person name="Lee S.D."/>
        </authorList>
    </citation>
    <scope>NUCLEOTIDE SEQUENCE</scope>
    <source>
        <strain evidence="3">SAP-2</strain>
    </source>
</reference>
<evidence type="ECO:0000313" key="3">
    <source>
        <dbReference type="EMBL" id="MBF6636674.1"/>
    </source>
</evidence>
<comment type="caution">
    <text evidence="3">The sequence shown here is derived from an EMBL/GenBank/DDBJ whole genome shotgun (WGS) entry which is preliminary data.</text>
</comment>